<dbReference type="SUPFAM" id="SSF46785">
    <property type="entry name" value="Winged helix' DNA-binding domain"/>
    <property type="match status" value="1"/>
</dbReference>
<name>H2C7Y0_9CREN</name>
<dbReference type="EMBL" id="JH597770">
    <property type="protein sequence ID" value="EHP68256.1"/>
    <property type="molecule type" value="Genomic_DNA"/>
</dbReference>
<dbReference type="OrthoDB" id="32909at2157"/>
<evidence type="ECO:0000313" key="2">
    <source>
        <dbReference type="EMBL" id="EHP68256.1"/>
    </source>
</evidence>
<dbReference type="InterPro" id="IPR036390">
    <property type="entry name" value="WH_DNA-bd_sf"/>
</dbReference>
<dbReference type="InterPro" id="IPR000835">
    <property type="entry name" value="HTH_MarR-typ"/>
</dbReference>
<dbReference type="RefSeq" id="WP_009074473.1">
    <property type="nucleotide sequence ID" value="NZ_JH597770.1"/>
</dbReference>
<gene>
    <name evidence="2" type="ORF">MetMK1DRAFT_00026790</name>
</gene>
<reference evidence="2 3" key="1">
    <citation type="submission" date="2012-01" db="EMBL/GenBank/DDBJ databases">
        <title>Improved High-Quality Draft sequence of Metallosphaera yellowstonensis MK1.</title>
        <authorList>
            <consortium name="US DOE Joint Genome Institute"/>
            <person name="Lucas S."/>
            <person name="Han J."/>
            <person name="Cheng J.-F."/>
            <person name="Goodwin L."/>
            <person name="Pitluck S."/>
            <person name="Peters L."/>
            <person name="Teshima H."/>
            <person name="Detter J.C."/>
            <person name="Han C."/>
            <person name="Tapia R."/>
            <person name="Land M."/>
            <person name="Hauser L."/>
            <person name="Kyrpides N."/>
            <person name="Kozubal M."/>
            <person name="Macur R.E."/>
            <person name="Jay Z."/>
            <person name="Inskeep W."/>
            <person name="Woyke T."/>
        </authorList>
    </citation>
    <scope>NUCLEOTIDE SEQUENCE [LARGE SCALE GENOMIC DNA]</scope>
    <source>
        <strain evidence="2 3">MK1</strain>
    </source>
</reference>
<dbReference type="GO" id="GO:0003700">
    <property type="term" value="F:DNA-binding transcription factor activity"/>
    <property type="evidence" value="ECO:0007669"/>
    <property type="project" value="InterPro"/>
</dbReference>
<dbReference type="AlphaFoldDB" id="H2C7Y0"/>
<dbReference type="CDD" id="cd00090">
    <property type="entry name" value="HTH_ARSR"/>
    <property type="match status" value="1"/>
</dbReference>
<evidence type="ECO:0000259" key="1">
    <source>
        <dbReference type="SMART" id="SM00347"/>
    </source>
</evidence>
<dbReference type="InterPro" id="IPR053795">
    <property type="entry name" value="Lrs14"/>
</dbReference>
<dbReference type="SMART" id="SM00347">
    <property type="entry name" value="HTH_MARR"/>
    <property type="match status" value="1"/>
</dbReference>
<dbReference type="InterPro" id="IPR002831">
    <property type="entry name" value="Tscrpt_reg_TrmB_N"/>
</dbReference>
<organism evidence="2 3">
    <name type="scientific">Metallosphaera yellowstonensis MK1</name>
    <dbReference type="NCBI Taxonomy" id="671065"/>
    <lineage>
        <taxon>Archaea</taxon>
        <taxon>Thermoproteota</taxon>
        <taxon>Thermoprotei</taxon>
        <taxon>Sulfolobales</taxon>
        <taxon>Sulfolobaceae</taxon>
        <taxon>Metallosphaera</taxon>
    </lineage>
</organism>
<dbReference type="NCBIfam" id="NF040939">
    <property type="entry name" value="trans_reg_lrs14"/>
    <property type="match status" value="1"/>
</dbReference>
<proteinExistence type="predicted"/>
<keyword evidence="3" id="KW-1185">Reference proteome</keyword>
<protein>
    <submittedName>
        <fullName evidence="2">Putative transcriptional regulator</fullName>
    </submittedName>
</protein>
<dbReference type="Proteomes" id="UP000003980">
    <property type="component" value="Unassembled WGS sequence"/>
</dbReference>
<accession>H2C7Y0</accession>
<dbReference type="InterPro" id="IPR036388">
    <property type="entry name" value="WH-like_DNA-bd_sf"/>
</dbReference>
<dbReference type="Pfam" id="PF01978">
    <property type="entry name" value="TrmB"/>
    <property type="match status" value="1"/>
</dbReference>
<sequence length="131" mass="14544">MEVQKLKARLPSGREVGLVEALSFCYDISDTDFQILKALINLGPKTEDDLASVLKLSKASINRSVNKLISIGFVERVKDQGSKGGRPRYIYKAVDADFLVEKMSKDFEYCAKLFSALTPSELKSFQKTSGT</sequence>
<dbReference type="HOGENOM" id="CLU_150444_0_0_2"/>
<evidence type="ECO:0000313" key="3">
    <source>
        <dbReference type="Proteomes" id="UP000003980"/>
    </source>
</evidence>
<dbReference type="Gene3D" id="1.10.10.10">
    <property type="entry name" value="Winged helix-like DNA-binding domain superfamily/Winged helix DNA-binding domain"/>
    <property type="match status" value="1"/>
</dbReference>
<dbReference type="STRING" id="671065.MetMK1DRAFT_00026790"/>
<dbReference type="eggNOG" id="arCOG02242">
    <property type="taxonomic scope" value="Archaea"/>
</dbReference>
<feature type="domain" description="HTH marR-type" evidence="1">
    <location>
        <begin position="21"/>
        <end position="122"/>
    </location>
</feature>
<dbReference type="InterPro" id="IPR011991">
    <property type="entry name" value="ArsR-like_HTH"/>
</dbReference>